<evidence type="ECO:0000313" key="2">
    <source>
        <dbReference type="EMBL" id="RYU78430.1"/>
    </source>
</evidence>
<keyword evidence="3" id="KW-1185">Reference proteome</keyword>
<feature type="transmembrane region" description="Helical" evidence="1">
    <location>
        <begin position="89"/>
        <end position="113"/>
    </location>
</feature>
<keyword evidence="1" id="KW-1133">Transmembrane helix</keyword>
<evidence type="ECO:0000256" key="1">
    <source>
        <dbReference type="SAM" id="Phobius"/>
    </source>
</evidence>
<dbReference type="AlphaFoldDB" id="A0A4Q5LBJ4"/>
<keyword evidence="1" id="KW-0812">Transmembrane</keyword>
<dbReference type="EMBL" id="SEWE01000030">
    <property type="protein sequence ID" value="RYU78430.1"/>
    <property type="molecule type" value="Genomic_DNA"/>
</dbReference>
<name>A0A4Q5LBJ4_9BACT</name>
<feature type="transmembrane region" description="Helical" evidence="1">
    <location>
        <begin position="157"/>
        <end position="176"/>
    </location>
</feature>
<accession>A0A4Q5LBJ4</accession>
<dbReference type="RefSeq" id="WP_129921808.1">
    <property type="nucleotide sequence ID" value="NZ_SEWE01000030.1"/>
</dbReference>
<evidence type="ECO:0000313" key="3">
    <source>
        <dbReference type="Proteomes" id="UP000294155"/>
    </source>
</evidence>
<reference evidence="2 3" key="1">
    <citation type="submission" date="2019-02" db="EMBL/GenBank/DDBJ databases">
        <title>Bacterial novel species isolated from soil.</title>
        <authorList>
            <person name="Jung H.-Y."/>
        </authorList>
    </citation>
    <scope>NUCLEOTIDE SEQUENCE [LARGE SCALE GENOMIC DNA]</scope>
    <source>
        <strain evidence="2 3">1-3-3-3</strain>
    </source>
</reference>
<comment type="caution">
    <text evidence="2">The sequence shown here is derived from an EMBL/GenBank/DDBJ whole genome shotgun (WGS) entry which is preliminary data.</text>
</comment>
<sequence>MAEAYADKMARKTDAELHQYVTGRAQYREDAVLAALDELARRGQPHPDDALVRPDVTAVVAEQAARAAEVRQVAERESTPEPVAAAPALYSPVTIAMFSMLFSFLVGGILLTINMFRLKEARKGFTLVVFMVVLLLTSYFSQQWFEATDMALMRTQLLGVAINLVAVLSYLLFFWPRYVGERPYVSRSWFSVLLVCMAMIGVFMWVLPHLPGAAK</sequence>
<feature type="transmembrane region" description="Helical" evidence="1">
    <location>
        <begin position="125"/>
        <end position="145"/>
    </location>
</feature>
<feature type="transmembrane region" description="Helical" evidence="1">
    <location>
        <begin position="188"/>
        <end position="207"/>
    </location>
</feature>
<dbReference type="OrthoDB" id="882708at2"/>
<dbReference type="Proteomes" id="UP000294155">
    <property type="component" value="Unassembled WGS sequence"/>
</dbReference>
<keyword evidence="1" id="KW-0472">Membrane</keyword>
<gene>
    <name evidence="2" type="ORF">EWM57_14135</name>
</gene>
<protein>
    <submittedName>
        <fullName evidence="2">Uncharacterized protein</fullName>
    </submittedName>
</protein>
<proteinExistence type="predicted"/>
<organism evidence="2 3">
    <name type="scientific">Hymenobacter persicinus</name>
    <dbReference type="NCBI Taxonomy" id="2025506"/>
    <lineage>
        <taxon>Bacteria</taxon>
        <taxon>Pseudomonadati</taxon>
        <taxon>Bacteroidota</taxon>
        <taxon>Cytophagia</taxon>
        <taxon>Cytophagales</taxon>
        <taxon>Hymenobacteraceae</taxon>
        <taxon>Hymenobacter</taxon>
    </lineage>
</organism>